<dbReference type="PANTHER" id="PTHR43877:SF2">
    <property type="entry name" value="AMINOALKYLPHOSPHONATE N-ACETYLTRANSFERASE-RELATED"/>
    <property type="match status" value="1"/>
</dbReference>
<protein>
    <submittedName>
        <fullName evidence="4">Putative acetyltransferase</fullName>
    </submittedName>
</protein>
<dbReference type="GO" id="GO:0016747">
    <property type="term" value="F:acyltransferase activity, transferring groups other than amino-acyl groups"/>
    <property type="evidence" value="ECO:0007669"/>
    <property type="project" value="InterPro"/>
</dbReference>
<evidence type="ECO:0000313" key="5">
    <source>
        <dbReference type="Proteomes" id="UP000236738"/>
    </source>
</evidence>
<dbReference type="Proteomes" id="UP000236738">
    <property type="component" value="Unassembled WGS sequence"/>
</dbReference>
<feature type="domain" description="N-acetyltransferase" evidence="3">
    <location>
        <begin position="3"/>
        <end position="160"/>
    </location>
</feature>
<dbReference type="AlphaFoldDB" id="A0A1H5ZXD9"/>
<name>A0A1H5ZXD9_9FLAO</name>
<reference evidence="5" key="1">
    <citation type="submission" date="2016-10" db="EMBL/GenBank/DDBJ databases">
        <authorList>
            <person name="Varghese N."/>
            <person name="Submissions S."/>
        </authorList>
    </citation>
    <scope>NUCLEOTIDE SEQUENCE [LARGE SCALE GENOMIC DNA]</scope>
    <source>
        <strain evidence="5">DSM 21580</strain>
    </source>
</reference>
<evidence type="ECO:0000256" key="2">
    <source>
        <dbReference type="ARBA" id="ARBA00023315"/>
    </source>
</evidence>
<dbReference type="Gene3D" id="3.40.630.30">
    <property type="match status" value="1"/>
</dbReference>
<organism evidence="4 5">
    <name type="scientific">Halpernia humi</name>
    <dbReference type="NCBI Taxonomy" id="493375"/>
    <lineage>
        <taxon>Bacteria</taxon>
        <taxon>Pseudomonadati</taxon>
        <taxon>Bacteroidota</taxon>
        <taxon>Flavobacteriia</taxon>
        <taxon>Flavobacteriales</taxon>
        <taxon>Weeksellaceae</taxon>
        <taxon>Chryseobacterium group</taxon>
        <taxon>Halpernia</taxon>
    </lineage>
</organism>
<dbReference type="CDD" id="cd04301">
    <property type="entry name" value="NAT_SF"/>
    <property type="match status" value="1"/>
</dbReference>
<keyword evidence="1 4" id="KW-0808">Transferase</keyword>
<keyword evidence="2" id="KW-0012">Acyltransferase</keyword>
<dbReference type="InterPro" id="IPR016181">
    <property type="entry name" value="Acyl_CoA_acyltransferase"/>
</dbReference>
<dbReference type="OrthoDB" id="5419426at2"/>
<evidence type="ECO:0000259" key="3">
    <source>
        <dbReference type="PROSITE" id="PS51186"/>
    </source>
</evidence>
<dbReference type="RefSeq" id="WP_103914112.1">
    <property type="nucleotide sequence ID" value="NZ_FNUS01000005.1"/>
</dbReference>
<sequence length="160" mass="17998">MKIKIRKIQKSDNYELAAIIRSCFHDFNVSTAGTVYEDPTTDHLFELFKTEKSALFVAEENGILLGCCGIFPTEGLPENYAELVKFYLNKSARGKGIGRQLMEASINFAKETGYKSIYIESLPEFSTAVSIYEKQGFNYLEKPLGNSGHSGCNLWMLKDL</sequence>
<keyword evidence="5" id="KW-1185">Reference proteome</keyword>
<dbReference type="Pfam" id="PF00583">
    <property type="entry name" value="Acetyltransf_1"/>
    <property type="match status" value="1"/>
</dbReference>
<gene>
    <name evidence="4" type="ORF">SAMN05421847_2245</name>
</gene>
<accession>A0A1H5ZXD9</accession>
<dbReference type="PANTHER" id="PTHR43877">
    <property type="entry name" value="AMINOALKYLPHOSPHONATE N-ACETYLTRANSFERASE-RELATED-RELATED"/>
    <property type="match status" value="1"/>
</dbReference>
<proteinExistence type="predicted"/>
<dbReference type="InterPro" id="IPR000182">
    <property type="entry name" value="GNAT_dom"/>
</dbReference>
<dbReference type="InterPro" id="IPR050832">
    <property type="entry name" value="Bact_Acetyltransf"/>
</dbReference>
<evidence type="ECO:0000313" key="4">
    <source>
        <dbReference type="EMBL" id="SEG40830.1"/>
    </source>
</evidence>
<evidence type="ECO:0000256" key="1">
    <source>
        <dbReference type="ARBA" id="ARBA00022679"/>
    </source>
</evidence>
<dbReference type="PROSITE" id="PS51186">
    <property type="entry name" value="GNAT"/>
    <property type="match status" value="1"/>
</dbReference>
<dbReference type="SUPFAM" id="SSF55729">
    <property type="entry name" value="Acyl-CoA N-acyltransferases (Nat)"/>
    <property type="match status" value="1"/>
</dbReference>
<dbReference type="EMBL" id="FNUS01000005">
    <property type="protein sequence ID" value="SEG40830.1"/>
    <property type="molecule type" value="Genomic_DNA"/>
</dbReference>